<reference evidence="2" key="1">
    <citation type="submission" date="2019-04" db="EMBL/GenBank/DDBJ databases">
        <title>Friends and foes A comparative genomics study of 23 Aspergillus species from section Flavi.</title>
        <authorList>
            <consortium name="DOE Joint Genome Institute"/>
            <person name="Kjaerbolling I."/>
            <person name="Vesth T."/>
            <person name="Frisvad J.C."/>
            <person name="Nybo J.L."/>
            <person name="Theobald S."/>
            <person name="Kildgaard S."/>
            <person name="Isbrandt T."/>
            <person name="Kuo A."/>
            <person name="Sato A."/>
            <person name="Lyhne E.K."/>
            <person name="Kogle M.E."/>
            <person name="Wiebenga A."/>
            <person name="Kun R.S."/>
            <person name="Lubbers R.J."/>
            <person name="Makela M.R."/>
            <person name="Barry K."/>
            <person name="Chovatia M."/>
            <person name="Clum A."/>
            <person name="Daum C."/>
            <person name="Haridas S."/>
            <person name="He G."/>
            <person name="LaButti K."/>
            <person name="Lipzen A."/>
            <person name="Mondo S."/>
            <person name="Riley R."/>
            <person name="Salamov A."/>
            <person name="Simmons B.A."/>
            <person name="Magnuson J.K."/>
            <person name="Henrissat B."/>
            <person name="Mortensen U.H."/>
            <person name="Larsen T.O."/>
            <person name="Devries R.P."/>
            <person name="Grigoriev I.V."/>
            <person name="Machida M."/>
            <person name="Baker S.E."/>
            <person name="Andersen M.R."/>
        </authorList>
    </citation>
    <scope>NUCLEOTIDE SEQUENCE [LARGE SCALE GENOMIC DNA]</scope>
    <source>
        <strain evidence="2">CBS 121.62</strain>
    </source>
</reference>
<organism evidence="2">
    <name type="scientific">Aspergillus flavus</name>
    <dbReference type="NCBI Taxonomy" id="5059"/>
    <lineage>
        <taxon>Eukaryota</taxon>
        <taxon>Fungi</taxon>
        <taxon>Dikarya</taxon>
        <taxon>Ascomycota</taxon>
        <taxon>Pezizomycotina</taxon>
        <taxon>Eurotiomycetes</taxon>
        <taxon>Eurotiomycetidae</taxon>
        <taxon>Eurotiales</taxon>
        <taxon>Aspergillaceae</taxon>
        <taxon>Aspergillus</taxon>
        <taxon>Aspergillus subgen. Circumdati</taxon>
    </lineage>
</organism>
<protein>
    <submittedName>
        <fullName evidence="2">Uncharacterized protein</fullName>
    </submittedName>
</protein>
<dbReference type="EMBL" id="ML734612">
    <property type="protein sequence ID" value="KAB8245479.1"/>
    <property type="molecule type" value="Genomic_DNA"/>
</dbReference>
<evidence type="ECO:0000313" key="2">
    <source>
        <dbReference type="EMBL" id="KAB8245479.1"/>
    </source>
</evidence>
<name>A0A5N6GWC8_ASPFL</name>
<feature type="transmembrane region" description="Helical" evidence="1">
    <location>
        <begin position="12"/>
        <end position="34"/>
    </location>
</feature>
<keyword evidence="1" id="KW-1133">Transmembrane helix</keyword>
<keyword evidence="1" id="KW-0472">Membrane</keyword>
<dbReference type="Proteomes" id="UP000325434">
    <property type="component" value="Unassembled WGS sequence"/>
</dbReference>
<dbReference type="AlphaFoldDB" id="A0A5N6GWC8"/>
<keyword evidence="1" id="KW-0812">Transmembrane</keyword>
<accession>A0A5N6GWC8</accession>
<proteinExistence type="predicted"/>
<gene>
    <name evidence="2" type="ORF">BDV35DRAFT_356924</name>
</gene>
<sequence>MVTIIWLLDLDLSLSHVNITSIHMMLMMIVICYISSHVQGSPPYPFSRSLAYPAPAETYDLSSPNSQLR</sequence>
<evidence type="ECO:0000256" key="1">
    <source>
        <dbReference type="SAM" id="Phobius"/>
    </source>
</evidence>